<dbReference type="STRING" id="1314674.A0A0D7BAK8"/>
<dbReference type="GO" id="GO:0005744">
    <property type="term" value="C:TIM23 mitochondrial import inner membrane translocase complex"/>
    <property type="evidence" value="ECO:0007669"/>
    <property type="project" value="UniProtKB-UniRule"/>
</dbReference>
<name>A0A0D7BAK8_9AGAR</name>
<dbReference type="GO" id="GO:0030150">
    <property type="term" value="P:protein import into mitochondrial matrix"/>
    <property type="evidence" value="ECO:0007669"/>
    <property type="project" value="UniProtKB-UniRule"/>
</dbReference>
<comment type="subunit">
    <text evidence="9">Component of the TIM23 complex.</text>
</comment>
<dbReference type="PANTHER" id="PTHR13032:SF6">
    <property type="entry name" value="MITOCHONDRIAL IMPORT INNER MEMBRANE TRANSLOCASE SUBUNIT TIM21"/>
    <property type="match status" value="1"/>
</dbReference>
<proteinExistence type="inferred from homology"/>
<feature type="region of interest" description="Disordered" evidence="10">
    <location>
        <begin position="234"/>
        <end position="256"/>
    </location>
</feature>
<reference evidence="11 12" key="1">
    <citation type="journal article" date="2015" name="Fungal Genet. Biol.">
        <title>Evolution of novel wood decay mechanisms in Agaricales revealed by the genome sequences of Fistulina hepatica and Cylindrobasidium torrendii.</title>
        <authorList>
            <person name="Floudas D."/>
            <person name="Held B.W."/>
            <person name="Riley R."/>
            <person name="Nagy L.G."/>
            <person name="Koehler G."/>
            <person name="Ransdell A.S."/>
            <person name="Younus H."/>
            <person name="Chow J."/>
            <person name="Chiniquy J."/>
            <person name="Lipzen A."/>
            <person name="Tritt A."/>
            <person name="Sun H."/>
            <person name="Haridas S."/>
            <person name="LaButti K."/>
            <person name="Ohm R.A."/>
            <person name="Kues U."/>
            <person name="Blanchette R.A."/>
            <person name="Grigoriev I.V."/>
            <person name="Minto R.E."/>
            <person name="Hibbett D.S."/>
        </authorList>
    </citation>
    <scope>NUCLEOTIDE SEQUENCE [LARGE SCALE GENOMIC DNA]</scope>
    <source>
        <strain evidence="11 12">FP15055 ss-10</strain>
    </source>
</reference>
<dbReference type="Pfam" id="PF08294">
    <property type="entry name" value="TIM21"/>
    <property type="match status" value="1"/>
</dbReference>
<gene>
    <name evidence="11" type="ORF">CYLTODRAFT_352855</name>
</gene>
<keyword evidence="7 9" id="KW-0496">Mitochondrion</keyword>
<keyword evidence="9" id="KW-0811">Translocation</keyword>
<evidence type="ECO:0000256" key="4">
    <source>
        <dbReference type="ARBA" id="ARBA00022692"/>
    </source>
</evidence>
<accession>A0A0D7BAK8</accession>
<keyword evidence="4 9" id="KW-0812">Transmembrane</keyword>
<dbReference type="OrthoDB" id="436405at2759"/>
<dbReference type="Gene3D" id="3.10.450.320">
    <property type="entry name" value="Mitochondrial import inner membrane translocase subunit Tim21"/>
    <property type="match status" value="1"/>
</dbReference>
<evidence type="ECO:0000313" key="12">
    <source>
        <dbReference type="Proteomes" id="UP000054007"/>
    </source>
</evidence>
<keyword evidence="9" id="KW-0813">Transport</keyword>
<keyword evidence="5" id="KW-0809">Transit peptide</keyword>
<evidence type="ECO:0000256" key="10">
    <source>
        <dbReference type="SAM" id="MobiDB-lite"/>
    </source>
</evidence>
<evidence type="ECO:0000256" key="7">
    <source>
        <dbReference type="ARBA" id="ARBA00023128"/>
    </source>
</evidence>
<comment type="function">
    <text evidence="9">Essential component of the TIM23 complex, a complex that mediates the translocation of transit peptide-containing proteins across the mitochondrial inner membrane.</text>
</comment>
<sequence>MLSGPKLSNIALRTYATHRDNLSESLDTQRPGGRGSNPSVGPFALGGTSAFRAEKVQDWSDLSVGGKVKRATARTSNLAVILFGAGLSAVLAYVLTTELYSRNSPTVLHEEACERIRKSPKVAKYLHGPLTFYNTPTSVDRPRSRMSSHQVASDVVFDANGRPHMFLNMYIQGQLPPEDGAPHSDNYFDAASAWVGNKISGLPEMTSDGISEWAKLKAHNVSQRSRETFRYLTGAPLPPPVPTQQTQSQNATEKPSRAWQIAGVFSSMRQKVQAAAEPAKGTVFTDGEVHAELVMNNEGNYVFRYLFVDIPNTHDPRHLRVWVERIRGVPEDQQVPRFHREQQSA</sequence>
<keyword evidence="9" id="KW-0653">Protein transport</keyword>
<evidence type="ECO:0000256" key="8">
    <source>
        <dbReference type="ARBA" id="ARBA00023136"/>
    </source>
</evidence>
<comment type="similarity">
    <text evidence="2 9">Belongs to the TIM21 family.</text>
</comment>
<dbReference type="EMBL" id="KN880522">
    <property type="protein sequence ID" value="KIY67593.1"/>
    <property type="molecule type" value="Genomic_DNA"/>
</dbReference>
<comment type="subcellular location">
    <subcellularLocation>
        <location evidence="9">Mitochondrion inner membrane</location>
        <topology evidence="9">Single-pass membrane protein</topology>
    </subcellularLocation>
    <subcellularLocation>
        <location evidence="1">Mitochondrion membrane</location>
        <topology evidence="1">Single-pass membrane protein</topology>
    </subcellularLocation>
</comment>
<dbReference type="InterPro" id="IPR038552">
    <property type="entry name" value="Tim21_IMS_sf"/>
</dbReference>
<evidence type="ECO:0000256" key="5">
    <source>
        <dbReference type="ARBA" id="ARBA00022946"/>
    </source>
</evidence>
<dbReference type="PANTHER" id="PTHR13032">
    <property type="entry name" value="MITOCHONDRIAL IMPORT INNER MEMBRANE TRANSLOCASE SUBUNIT TIM21"/>
    <property type="match status" value="1"/>
</dbReference>
<evidence type="ECO:0000256" key="3">
    <source>
        <dbReference type="ARBA" id="ARBA00020726"/>
    </source>
</evidence>
<dbReference type="InterPro" id="IPR013261">
    <property type="entry name" value="Tim21"/>
</dbReference>
<dbReference type="AlphaFoldDB" id="A0A0D7BAK8"/>
<dbReference type="Proteomes" id="UP000054007">
    <property type="component" value="Unassembled WGS sequence"/>
</dbReference>
<feature type="transmembrane region" description="Helical" evidence="9">
    <location>
        <begin position="77"/>
        <end position="95"/>
    </location>
</feature>
<evidence type="ECO:0000313" key="11">
    <source>
        <dbReference type="EMBL" id="KIY67593.1"/>
    </source>
</evidence>
<keyword evidence="9" id="KW-0999">Mitochondrion inner membrane</keyword>
<evidence type="ECO:0000256" key="1">
    <source>
        <dbReference type="ARBA" id="ARBA00004304"/>
    </source>
</evidence>
<keyword evidence="8 9" id="KW-0472">Membrane</keyword>
<protein>
    <recommendedName>
        <fullName evidence="3 9">Mitochondrial import inner membrane translocase subunit Tim21</fullName>
    </recommendedName>
</protein>
<evidence type="ECO:0000256" key="2">
    <source>
        <dbReference type="ARBA" id="ARBA00010867"/>
    </source>
</evidence>
<organism evidence="11 12">
    <name type="scientific">Cylindrobasidium torrendii FP15055 ss-10</name>
    <dbReference type="NCBI Taxonomy" id="1314674"/>
    <lineage>
        <taxon>Eukaryota</taxon>
        <taxon>Fungi</taxon>
        <taxon>Dikarya</taxon>
        <taxon>Basidiomycota</taxon>
        <taxon>Agaricomycotina</taxon>
        <taxon>Agaricomycetes</taxon>
        <taxon>Agaricomycetidae</taxon>
        <taxon>Agaricales</taxon>
        <taxon>Marasmiineae</taxon>
        <taxon>Physalacriaceae</taxon>
        <taxon>Cylindrobasidium</taxon>
    </lineage>
</organism>
<keyword evidence="6 9" id="KW-1133">Transmembrane helix</keyword>
<evidence type="ECO:0000256" key="6">
    <source>
        <dbReference type="ARBA" id="ARBA00022989"/>
    </source>
</evidence>
<keyword evidence="12" id="KW-1185">Reference proteome</keyword>
<evidence type="ECO:0000256" key="9">
    <source>
        <dbReference type="RuleBase" id="RU367142"/>
    </source>
</evidence>